<proteinExistence type="predicted"/>
<dbReference type="EMBL" id="BA000002">
    <property type="protein sequence ID" value="BAA81140.2"/>
    <property type="molecule type" value="Genomic_DNA"/>
</dbReference>
<dbReference type="PIR" id="D72519">
    <property type="entry name" value="D72519"/>
</dbReference>
<dbReference type="RefSeq" id="WP_010866812.1">
    <property type="nucleotide sequence ID" value="NC_000854.2"/>
</dbReference>
<dbReference type="Proteomes" id="UP000002518">
    <property type="component" value="Chromosome"/>
</dbReference>
<evidence type="ECO:0000313" key="2">
    <source>
        <dbReference type="Proteomes" id="UP000002518"/>
    </source>
</evidence>
<dbReference type="STRING" id="272557.APE_2129.1"/>
<keyword evidence="2" id="KW-1185">Reference proteome</keyword>
<dbReference type="AlphaFoldDB" id="Q9YA10"/>
<dbReference type="KEGG" id="ape:APE_2129.1"/>
<dbReference type="Pfam" id="PF08905">
    <property type="entry name" value="DUF1850"/>
    <property type="match status" value="1"/>
</dbReference>
<gene>
    <name evidence="1" type="ordered locus">APE_2129.1</name>
</gene>
<reference evidence="1 2" key="1">
    <citation type="journal article" date="1999" name="DNA Res.">
        <title>Complete genome sequence of an aerobic hyper-thermophilic crenarchaeon, Aeropyrum pernix K1.</title>
        <authorList>
            <person name="Kawarabayasi Y."/>
            <person name="Hino Y."/>
            <person name="Horikawa H."/>
            <person name="Yamazaki S."/>
            <person name="Haikawa Y."/>
            <person name="Jin-no K."/>
            <person name="Takahashi M."/>
            <person name="Sekine M."/>
            <person name="Baba S."/>
            <person name="Ankai A."/>
            <person name="Kosugi H."/>
            <person name="Hosoyama A."/>
            <person name="Fukui S."/>
            <person name="Nagai Y."/>
            <person name="Nishijima K."/>
            <person name="Nakazawa H."/>
            <person name="Takamiya M."/>
            <person name="Masuda S."/>
            <person name="Funahashi T."/>
            <person name="Tanaka T."/>
            <person name="Kudoh Y."/>
            <person name="Yamazaki J."/>
            <person name="Kushida N."/>
            <person name="Oguchi A."/>
            <person name="Aoki K."/>
            <person name="Kubota K."/>
            <person name="Nakamura Y."/>
            <person name="Nomura N."/>
            <person name="Sako Y."/>
            <person name="Kikuchi H."/>
        </authorList>
    </citation>
    <scope>NUCLEOTIDE SEQUENCE [LARGE SCALE GENOMIC DNA]</scope>
    <source>
        <strain evidence="2">ATCC 700893 / DSM 11879 / JCM 9820 / NBRC 100138 / K1</strain>
    </source>
</reference>
<accession>Q9YA10</accession>
<protein>
    <recommendedName>
        <fullName evidence="3">DUF1850 domain-containing protein</fullName>
    </recommendedName>
</protein>
<evidence type="ECO:0000313" key="1">
    <source>
        <dbReference type="EMBL" id="BAA81140.2"/>
    </source>
</evidence>
<evidence type="ECO:0008006" key="3">
    <source>
        <dbReference type="Google" id="ProtNLM"/>
    </source>
</evidence>
<dbReference type="EnsemblBacteria" id="BAA81140">
    <property type="protein sequence ID" value="BAA81140"/>
    <property type="gene ID" value="APE_2129.1"/>
</dbReference>
<dbReference type="eggNOG" id="arCOG02991">
    <property type="taxonomic scope" value="Archaea"/>
</dbReference>
<name>Q9YA10_AERPE</name>
<sequence length="155" mass="17199">MNIARLILALSILLLPSLWAASLGVSKTDYNIVVRCDYGDVSKAWSESVETLEISFLHSVHKEVETDVMSVDNRGFWLREVRLPETGAGTPYNLEDLGGSGSVYFDQGVLVFTDLNVYRGRSIVYNLEVWRSVDLKLDGMPVDIADCSVLAIKTP</sequence>
<dbReference type="GeneID" id="1445213"/>
<dbReference type="InterPro" id="IPR015001">
    <property type="entry name" value="DUF1850"/>
</dbReference>
<organism evidence="1 2">
    <name type="scientific">Aeropyrum pernix (strain ATCC 700893 / DSM 11879 / JCM 9820 / NBRC 100138 / K1)</name>
    <dbReference type="NCBI Taxonomy" id="272557"/>
    <lineage>
        <taxon>Archaea</taxon>
        <taxon>Thermoproteota</taxon>
        <taxon>Thermoprotei</taxon>
        <taxon>Desulfurococcales</taxon>
        <taxon>Desulfurococcaceae</taxon>
        <taxon>Aeropyrum</taxon>
    </lineage>
</organism>